<proteinExistence type="predicted"/>
<evidence type="ECO:0008006" key="3">
    <source>
        <dbReference type="Google" id="ProtNLM"/>
    </source>
</evidence>
<sequence length="87" mass="9179">MSAEQFTAESTVLDIVGTELTAEETAAVVAVITQLRAAQAARTDDDAGAAGPSDRTLQRHRRLAQDHHGLWGRPGGSSWRLAAGGLR</sequence>
<gene>
    <name evidence="1" type="ORF">M3B43_08410</name>
</gene>
<accession>A0ABT2HRN2</accession>
<evidence type="ECO:0000313" key="2">
    <source>
        <dbReference type="Proteomes" id="UP001205046"/>
    </source>
</evidence>
<protein>
    <recommendedName>
        <fullName evidence="3">Acyl-CoA carboxylase subunit epsilon</fullName>
    </recommendedName>
</protein>
<evidence type="ECO:0000313" key="1">
    <source>
        <dbReference type="EMBL" id="MCT1607347.1"/>
    </source>
</evidence>
<organism evidence="1 2">
    <name type="scientific">Nesterenkonia massiliensis</name>
    <dbReference type="NCBI Taxonomy" id="1232429"/>
    <lineage>
        <taxon>Bacteria</taxon>
        <taxon>Bacillati</taxon>
        <taxon>Actinomycetota</taxon>
        <taxon>Actinomycetes</taxon>
        <taxon>Micrococcales</taxon>
        <taxon>Micrococcaceae</taxon>
        <taxon>Nesterenkonia</taxon>
    </lineage>
</organism>
<keyword evidence="2" id="KW-1185">Reference proteome</keyword>
<comment type="caution">
    <text evidence="1">The sequence shown here is derived from an EMBL/GenBank/DDBJ whole genome shotgun (WGS) entry which is preliminary data.</text>
</comment>
<name>A0ABT2HRN2_9MICC</name>
<dbReference type="Proteomes" id="UP001205046">
    <property type="component" value="Unassembled WGS sequence"/>
</dbReference>
<dbReference type="EMBL" id="JALXMO010000022">
    <property type="protein sequence ID" value="MCT1607347.1"/>
    <property type="molecule type" value="Genomic_DNA"/>
</dbReference>
<dbReference type="RefSeq" id="WP_260073293.1">
    <property type="nucleotide sequence ID" value="NZ_JALXMO010000022.1"/>
</dbReference>
<reference evidence="1 2" key="1">
    <citation type="submission" date="2022-04" db="EMBL/GenBank/DDBJ databases">
        <title>Human microbiome associated bacterial genomes.</title>
        <authorList>
            <person name="Sandstrom S."/>
            <person name="Salamzade R."/>
            <person name="Kalan L.R."/>
        </authorList>
    </citation>
    <scope>NUCLEOTIDE SEQUENCE [LARGE SCALE GENOMIC DNA]</scope>
    <source>
        <strain evidence="2">p3-SID767</strain>
    </source>
</reference>